<dbReference type="SUPFAM" id="SSF144232">
    <property type="entry name" value="HIT/MYND zinc finger-like"/>
    <property type="match status" value="1"/>
</dbReference>
<protein>
    <recommendedName>
        <fullName evidence="5">MYND-type domain-containing protein</fullName>
    </recommendedName>
</protein>
<dbReference type="PROSITE" id="PS50865">
    <property type="entry name" value="ZF_MYND_2"/>
    <property type="match status" value="1"/>
</dbReference>
<keyword evidence="2 4" id="KW-0863">Zinc-finger</keyword>
<dbReference type="Proteomes" id="UP000235672">
    <property type="component" value="Unassembled WGS sequence"/>
</dbReference>
<proteinExistence type="predicted"/>
<organism evidence="6 7">
    <name type="scientific">Hyaloscypha hepaticicola</name>
    <dbReference type="NCBI Taxonomy" id="2082293"/>
    <lineage>
        <taxon>Eukaryota</taxon>
        <taxon>Fungi</taxon>
        <taxon>Dikarya</taxon>
        <taxon>Ascomycota</taxon>
        <taxon>Pezizomycotina</taxon>
        <taxon>Leotiomycetes</taxon>
        <taxon>Helotiales</taxon>
        <taxon>Hyaloscyphaceae</taxon>
        <taxon>Hyaloscypha</taxon>
    </lineage>
</organism>
<keyword evidence="1" id="KW-0479">Metal-binding</keyword>
<dbReference type="Gene3D" id="6.10.140.2220">
    <property type="match status" value="1"/>
</dbReference>
<feature type="domain" description="MYND-type" evidence="5">
    <location>
        <begin position="3"/>
        <end position="49"/>
    </location>
</feature>
<name>A0A2J6PKR9_9HELO</name>
<evidence type="ECO:0000259" key="5">
    <source>
        <dbReference type="PROSITE" id="PS50865"/>
    </source>
</evidence>
<evidence type="ECO:0000256" key="2">
    <source>
        <dbReference type="ARBA" id="ARBA00022771"/>
    </source>
</evidence>
<dbReference type="AlphaFoldDB" id="A0A2J6PKR9"/>
<gene>
    <name evidence="6" type="ORF">NA56DRAFT_693867</name>
</gene>
<dbReference type="EMBL" id="KZ613520">
    <property type="protein sequence ID" value="PMD14648.1"/>
    <property type="molecule type" value="Genomic_DNA"/>
</dbReference>
<accession>A0A2J6PKR9</accession>
<keyword evidence="3" id="KW-0862">Zinc</keyword>
<evidence type="ECO:0000313" key="6">
    <source>
        <dbReference type="EMBL" id="PMD14648.1"/>
    </source>
</evidence>
<evidence type="ECO:0000256" key="3">
    <source>
        <dbReference type="ARBA" id="ARBA00022833"/>
    </source>
</evidence>
<evidence type="ECO:0000256" key="4">
    <source>
        <dbReference type="PROSITE-ProRule" id="PRU00134"/>
    </source>
</evidence>
<reference evidence="6 7" key="1">
    <citation type="submission" date="2016-05" db="EMBL/GenBank/DDBJ databases">
        <title>A degradative enzymes factory behind the ericoid mycorrhizal symbiosis.</title>
        <authorList>
            <consortium name="DOE Joint Genome Institute"/>
            <person name="Martino E."/>
            <person name="Morin E."/>
            <person name="Grelet G."/>
            <person name="Kuo A."/>
            <person name="Kohler A."/>
            <person name="Daghino S."/>
            <person name="Barry K."/>
            <person name="Choi C."/>
            <person name="Cichocki N."/>
            <person name="Clum A."/>
            <person name="Copeland A."/>
            <person name="Hainaut M."/>
            <person name="Haridas S."/>
            <person name="Labutti K."/>
            <person name="Lindquist E."/>
            <person name="Lipzen A."/>
            <person name="Khouja H.-R."/>
            <person name="Murat C."/>
            <person name="Ohm R."/>
            <person name="Olson A."/>
            <person name="Spatafora J."/>
            <person name="Veneault-Fourrey C."/>
            <person name="Henrissat B."/>
            <person name="Grigoriev I."/>
            <person name="Martin F."/>
            <person name="Perotto S."/>
        </authorList>
    </citation>
    <scope>NUCLEOTIDE SEQUENCE [LARGE SCALE GENOMIC DNA]</scope>
    <source>
        <strain evidence="6 7">UAMH 7357</strain>
    </source>
</reference>
<dbReference type="OrthoDB" id="432970at2759"/>
<sequence length="300" mass="34807">MECANCQQPATLTCGGCRGSPVLDGDAPIVHYCNATCQKADWAKHKSQCRRLQDRLTLYRVTDIAQKLFLLHREVTWSQFDVQRVEKSGDSLYLRGEIQEHVTWPEDYKVFPSHMFSTLEGRNAALTLMACIDAWQFMNEFVAGMLKGLVNKCEHIQFKTKNDRKRTRCYPLSTPQEDIDMDTDGIRHEVLKLTLRSREQFAVDLASAQYGYSEPVIRWKEYKELRVLFEYLGSGLSAPKALGRLDVDDYSVERMLFFWDKLQKSKKTSQAMDYLEAINLLMLEWQADEKLSIRKLLKLP</sequence>
<evidence type="ECO:0000256" key="1">
    <source>
        <dbReference type="ARBA" id="ARBA00022723"/>
    </source>
</evidence>
<keyword evidence="7" id="KW-1185">Reference proteome</keyword>
<dbReference type="GO" id="GO:0008270">
    <property type="term" value="F:zinc ion binding"/>
    <property type="evidence" value="ECO:0007669"/>
    <property type="project" value="UniProtKB-KW"/>
</dbReference>
<dbReference type="InterPro" id="IPR002893">
    <property type="entry name" value="Znf_MYND"/>
</dbReference>
<dbReference type="STRING" id="1745343.A0A2J6PKR9"/>
<evidence type="ECO:0000313" key="7">
    <source>
        <dbReference type="Proteomes" id="UP000235672"/>
    </source>
</evidence>
<dbReference type="Pfam" id="PF01753">
    <property type="entry name" value="zf-MYND"/>
    <property type="match status" value="1"/>
</dbReference>